<dbReference type="EMBL" id="FQVK01000009">
    <property type="protein sequence ID" value="SHE83081.1"/>
    <property type="molecule type" value="Genomic_DNA"/>
</dbReference>
<proteinExistence type="predicted"/>
<keyword evidence="3" id="KW-1185">Reference proteome</keyword>
<accession>A0A1M4WP52</accession>
<evidence type="ECO:0000256" key="1">
    <source>
        <dbReference type="SAM" id="Phobius"/>
    </source>
</evidence>
<name>A0A1M4WP52_9RHOB</name>
<sequence length="130" mass="14618">MPATLGTVLLLVALLQVKHMFADFYLQTPKMLSGRGVYFHAGRAQHALVHVIGSVIVFVIFGAPWSFILVIVALEWIIHFNIDFAKASYSDKKQLQPNQAAYWRAAGLDQFLHNLTYVGMAWAWVEFVPG</sequence>
<keyword evidence="1" id="KW-0812">Transmembrane</keyword>
<keyword evidence="1" id="KW-0472">Membrane</keyword>
<gene>
    <name evidence="2" type="ORF">SAMN05444279_10973</name>
</gene>
<keyword evidence="1" id="KW-1133">Transmembrane helix</keyword>
<evidence type="ECO:0000313" key="3">
    <source>
        <dbReference type="Proteomes" id="UP000325134"/>
    </source>
</evidence>
<feature type="transmembrane region" description="Helical" evidence="1">
    <location>
        <begin position="46"/>
        <end position="74"/>
    </location>
</feature>
<dbReference type="Pfam" id="PF11750">
    <property type="entry name" value="DUF3307"/>
    <property type="match status" value="1"/>
</dbReference>
<evidence type="ECO:0008006" key="4">
    <source>
        <dbReference type="Google" id="ProtNLM"/>
    </source>
</evidence>
<dbReference type="Proteomes" id="UP000325134">
    <property type="component" value="Unassembled WGS sequence"/>
</dbReference>
<dbReference type="RefSeq" id="WP_149775622.1">
    <property type="nucleotide sequence ID" value="NZ_FQVK01000009.1"/>
</dbReference>
<dbReference type="OrthoDB" id="558011at2"/>
<evidence type="ECO:0000313" key="2">
    <source>
        <dbReference type="EMBL" id="SHE83081.1"/>
    </source>
</evidence>
<protein>
    <recommendedName>
        <fullName evidence="4">DUF3307 domain-containing protein</fullName>
    </recommendedName>
</protein>
<reference evidence="2 3" key="1">
    <citation type="submission" date="2016-11" db="EMBL/GenBank/DDBJ databases">
        <authorList>
            <person name="Varghese N."/>
            <person name="Submissions S."/>
        </authorList>
    </citation>
    <scope>NUCLEOTIDE SEQUENCE [LARGE SCALE GENOMIC DNA]</scope>
    <source>
        <strain evidence="2 3">DSM 29341</strain>
    </source>
</reference>
<organism evidence="2 3">
    <name type="scientific">Ruegeria intermedia</name>
    <dbReference type="NCBI Taxonomy" id="996115"/>
    <lineage>
        <taxon>Bacteria</taxon>
        <taxon>Pseudomonadati</taxon>
        <taxon>Pseudomonadota</taxon>
        <taxon>Alphaproteobacteria</taxon>
        <taxon>Rhodobacterales</taxon>
        <taxon>Roseobacteraceae</taxon>
        <taxon>Ruegeria</taxon>
    </lineage>
</organism>
<dbReference type="AlphaFoldDB" id="A0A1M4WP52"/>
<dbReference type="InterPro" id="IPR021737">
    <property type="entry name" value="Phage_phiKZ_Orf197"/>
</dbReference>